<evidence type="ECO:0000313" key="1">
    <source>
        <dbReference type="Proteomes" id="UP000887565"/>
    </source>
</evidence>
<dbReference type="WBParaSite" id="nRc.2.0.1.t09570-RA">
    <property type="protein sequence ID" value="nRc.2.0.1.t09570-RA"/>
    <property type="gene ID" value="nRc.2.0.1.g09570"/>
</dbReference>
<name>A0A915I8B0_ROMCU</name>
<protein>
    <submittedName>
        <fullName evidence="2">Uncharacterized protein</fullName>
    </submittedName>
</protein>
<organism evidence="1 2">
    <name type="scientific">Romanomermis culicivorax</name>
    <name type="common">Nematode worm</name>
    <dbReference type="NCBI Taxonomy" id="13658"/>
    <lineage>
        <taxon>Eukaryota</taxon>
        <taxon>Metazoa</taxon>
        <taxon>Ecdysozoa</taxon>
        <taxon>Nematoda</taxon>
        <taxon>Enoplea</taxon>
        <taxon>Dorylaimia</taxon>
        <taxon>Mermithida</taxon>
        <taxon>Mermithoidea</taxon>
        <taxon>Mermithidae</taxon>
        <taxon>Romanomermis</taxon>
    </lineage>
</organism>
<keyword evidence="1" id="KW-1185">Reference proteome</keyword>
<proteinExistence type="predicted"/>
<dbReference type="Proteomes" id="UP000887565">
    <property type="component" value="Unplaced"/>
</dbReference>
<reference evidence="2" key="1">
    <citation type="submission" date="2022-11" db="UniProtKB">
        <authorList>
            <consortium name="WormBaseParasite"/>
        </authorList>
    </citation>
    <scope>IDENTIFICATION</scope>
</reference>
<dbReference type="AlphaFoldDB" id="A0A915I8B0"/>
<accession>A0A915I8B0</accession>
<evidence type="ECO:0000313" key="2">
    <source>
        <dbReference type="WBParaSite" id="nRc.2.0.1.t09570-RA"/>
    </source>
</evidence>
<sequence length="161" mass="17903">MESAFGEHMIKCVILNDNGNNQCIMGTDLLAHPDIHAILNFKDNYIEIQDIATAAADHNLTDHEPATLDKSFPGHTAQQKLEFALNKMTEKTYVSAAQKAKALAMLRHNRDVFSLPGDKPTITSELTLSINTGSAKPVSRYNQTSQPPGNEKSIWQNMYYL</sequence>